<feature type="compositionally biased region" description="Basic residues" evidence="1">
    <location>
        <begin position="256"/>
        <end position="269"/>
    </location>
</feature>
<name>A0AAQ3L6B6_9LILI</name>
<feature type="region of interest" description="Disordered" evidence="1">
    <location>
        <begin position="59"/>
        <end position="148"/>
    </location>
</feature>
<accession>A0AAQ3L6B6</accession>
<protein>
    <submittedName>
        <fullName evidence="2">Uncharacterized protein</fullName>
    </submittedName>
</protein>
<evidence type="ECO:0000256" key="1">
    <source>
        <dbReference type="SAM" id="MobiDB-lite"/>
    </source>
</evidence>
<feature type="compositionally biased region" description="Basic and acidic residues" evidence="1">
    <location>
        <begin position="59"/>
        <end position="79"/>
    </location>
</feature>
<organism evidence="2 3">
    <name type="scientific">Canna indica</name>
    <name type="common">Indian-shot</name>
    <dbReference type="NCBI Taxonomy" id="4628"/>
    <lineage>
        <taxon>Eukaryota</taxon>
        <taxon>Viridiplantae</taxon>
        <taxon>Streptophyta</taxon>
        <taxon>Embryophyta</taxon>
        <taxon>Tracheophyta</taxon>
        <taxon>Spermatophyta</taxon>
        <taxon>Magnoliopsida</taxon>
        <taxon>Liliopsida</taxon>
        <taxon>Zingiberales</taxon>
        <taxon>Cannaceae</taxon>
        <taxon>Canna</taxon>
    </lineage>
</organism>
<feature type="compositionally biased region" description="Basic residues" evidence="1">
    <location>
        <begin position="212"/>
        <end position="222"/>
    </location>
</feature>
<keyword evidence="3" id="KW-1185">Reference proteome</keyword>
<reference evidence="2 3" key="1">
    <citation type="submission" date="2023-10" db="EMBL/GenBank/DDBJ databases">
        <title>Chromosome-scale genome assembly provides insights into flower coloration mechanisms of Canna indica.</title>
        <authorList>
            <person name="Li C."/>
        </authorList>
    </citation>
    <scope>NUCLEOTIDE SEQUENCE [LARGE SCALE GENOMIC DNA]</scope>
    <source>
        <tissue evidence="2">Flower</tissue>
    </source>
</reference>
<proteinExistence type="predicted"/>
<dbReference type="EMBL" id="CP136898">
    <property type="protein sequence ID" value="WOL19046.1"/>
    <property type="molecule type" value="Genomic_DNA"/>
</dbReference>
<evidence type="ECO:0000313" key="2">
    <source>
        <dbReference type="EMBL" id="WOL19046.1"/>
    </source>
</evidence>
<gene>
    <name evidence="2" type="ORF">Cni_G27842</name>
</gene>
<feature type="compositionally biased region" description="Basic and acidic residues" evidence="1">
    <location>
        <begin position="187"/>
        <end position="211"/>
    </location>
</feature>
<feature type="region of interest" description="Disordered" evidence="1">
    <location>
        <begin position="160"/>
        <end position="269"/>
    </location>
</feature>
<feature type="compositionally biased region" description="Basic and acidic residues" evidence="1">
    <location>
        <begin position="245"/>
        <end position="255"/>
    </location>
</feature>
<dbReference type="AlphaFoldDB" id="A0AAQ3L6B6"/>
<dbReference type="Proteomes" id="UP001327560">
    <property type="component" value="Chromosome 9"/>
</dbReference>
<evidence type="ECO:0000313" key="3">
    <source>
        <dbReference type="Proteomes" id="UP001327560"/>
    </source>
</evidence>
<dbReference type="PANTHER" id="PTHR48227">
    <property type="entry name" value="DNA TOPOISOMERASE 1-LIKE"/>
    <property type="match status" value="1"/>
</dbReference>
<sequence length="269" mass="30755">MRAVKGTVVSLKPISLSKAAAVLSRFAANDKAARPEVAAYVRRASAAFDELVRIHREIRAASKHPELEKLREEKSEEERKKKRKKRSRNDMEAGDDGIEKTRDDGEIGDDTDLVAGNRYLHGSEAEVGGGGEKKKKKRKMANDEEKSELAVKAEKNLVKDGNLVEQARHYGDGALLVEGGKRRKKKAMTDDEGTSRLHKDEEKPGTEEERHKDRKKKKKHKVDRKEEVTFEVLDQNHRTYLNVGEDLRDLKDKKEQPKKKKKKNERRED</sequence>
<dbReference type="PANTHER" id="PTHR48227:SF1">
    <property type="entry name" value="DNA LIGASE 1-LIKE"/>
    <property type="match status" value="1"/>
</dbReference>